<dbReference type="InParanoid" id="A0A554MY00"/>
<dbReference type="Pfam" id="PF01546">
    <property type="entry name" value="Peptidase_M20"/>
    <property type="match status" value="1"/>
</dbReference>
<dbReference type="InterPro" id="IPR036264">
    <property type="entry name" value="Bact_exopeptidase_dim_dom"/>
</dbReference>
<sequence length="394" mass="41117">MPDRDPPAATDDVRDLARDLVATPSHADETAAGDLLERWLRGTTDAAVTRDAHGNVLAARAPGAEPTYPPATDAPTLAFVGHHDVVPPDDAQANDDGSYVVGTRDGRLYGRGSADMKGSLAALACAFRDAALPADGPRLTFASFGGEEVGGEGCRAAIDDGFAPDWAVVGEGSTGYSGEGVTDVAVAHKGRRASTLVAHGRAAHASQPDRGQNAVYRAGDAIVAVRDLDTPRAEVLGHDLAGTVAVTGIEGGSAWNVIPERCEVTVDERTVPGDRADVERAAGEGVDWQVEQDLPPMACRDERFADAVLAAARAAHEHPDDPLGDGDRPPRPEHVVKPHATDAGWLAARAGTEPVVCGAAERGEAHTADESVSLATVDRCYRLYRRVAGTFTLD</sequence>
<dbReference type="PROSITE" id="PS00758">
    <property type="entry name" value="ARGE_DAPE_CPG2_1"/>
    <property type="match status" value="1"/>
</dbReference>
<dbReference type="Gene3D" id="3.40.630.10">
    <property type="entry name" value="Zn peptidases"/>
    <property type="match status" value="2"/>
</dbReference>
<feature type="region of interest" description="Disordered" evidence="5">
    <location>
        <begin position="314"/>
        <end position="343"/>
    </location>
</feature>
<evidence type="ECO:0000313" key="8">
    <source>
        <dbReference type="Proteomes" id="UP000319894"/>
    </source>
</evidence>
<comment type="cofactor">
    <cofactor evidence="1">
        <name>Zn(2+)</name>
        <dbReference type="ChEBI" id="CHEBI:29105"/>
    </cofactor>
</comment>
<keyword evidence="3" id="KW-0378">Hydrolase</keyword>
<dbReference type="InterPro" id="IPR050072">
    <property type="entry name" value="Peptidase_M20A"/>
</dbReference>
<proteinExistence type="predicted"/>
<dbReference type="GO" id="GO:0016787">
    <property type="term" value="F:hydrolase activity"/>
    <property type="evidence" value="ECO:0007669"/>
    <property type="project" value="UniProtKB-KW"/>
</dbReference>
<keyword evidence="8" id="KW-1185">Reference proteome</keyword>
<dbReference type="RefSeq" id="WP_144262699.1">
    <property type="nucleotide sequence ID" value="NZ_QMDX01000009.1"/>
</dbReference>
<gene>
    <name evidence="7" type="ORF">DP107_13575</name>
</gene>
<dbReference type="Pfam" id="PF07687">
    <property type="entry name" value="M20_dimer"/>
    <property type="match status" value="1"/>
</dbReference>
<dbReference type="OrthoDB" id="133929at2157"/>
<evidence type="ECO:0000313" key="7">
    <source>
        <dbReference type="EMBL" id="TSD10012.1"/>
    </source>
</evidence>
<protein>
    <submittedName>
        <fullName evidence="7">M20 family peptidase</fullName>
    </submittedName>
</protein>
<evidence type="ECO:0000256" key="3">
    <source>
        <dbReference type="ARBA" id="ARBA00022801"/>
    </source>
</evidence>
<evidence type="ECO:0000256" key="4">
    <source>
        <dbReference type="ARBA" id="ARBA00022833"/>
    </source>
</evidence>
<dbReference type="SUPFAM" id="SSF53187">
    <property type="entry name" value="Zn-dependent exopeptidases"/>
    <property type="match status" value="1"/>
</dbReference>
<dbReference type="SUPFAM" id="SSF55031">
    <property type="entry name" value="Bacterial exopeptidase dimerisation domain"/>
    <property type="match status" value="1"/>
</dbReference>
<feature type="domain" description="Peptidase M20 dimerisation" evidence="6">
    <location>
        <begin position="186"/>
        <end position="277"/>
    </location>
</feature>
<dbReference type="GO" id="GO:0046872">
    <property type="term" value="F:metal ion binding"/>
    <property type="evidence" value="ECO:0007669"/>
    <property type="project" value="UniProtKB-KW"/>
</dbReference>
<evidence type="ECO:0000259" key="6">
    <source>
        <dbReference type="Pfam" id="PF07687"/>
    </source>
</evidence>
<dbReference type="InterPro" id="IPR001261">
    <property type="entry name" value="ArgE/DapE_CS"/>
</dbReference>
<dbReference type="InterPro" id="IPR002933">
    <property type="entry name" value="Peptidase_M20"/>
</dbReference>
<dbReference type="AlphaFoldDB" id="A0A554MY00"/>
<evidence type="ECO:0000256" key="5">
    <source>
        <dbReference type="SAM" id="MobiDB-lite"/>
    </source>
</evidence>
<accession>A0A554MY00</accession>
<dbReference type="Proteomes" id="UP000319894">
    <property type="component" value="Unassembled WGS sequence"/>
</dbReference>
<reference evidence="7 8" key="1">
    <citation type="submission" date="2018-06" db="EMBL/GenBank/DDBJ databases">
        <title>Natronomonas sp. F16-60 a new haloarchaeon isolated from a solar saltern of Isla Cristina, Huelva, Spain.</title>
        <authorList>
            <person name="Duran-Viseras A."/>
            <person name="Sanchez-Porro C."/>
            <person name="Ventosa A."/>
        </authorList>
    </citation>
    <scope>NUCLEOTIDE SEQUENCE [LARGE SCALE GENOMIC DNA]</scope>
    <source>
        <strain evidence="7 8">F16-60</strain>
    </source>
</reference>
<dbReference type="EMBL" id="QMDX01000009">
    <property type="protein sequence ID" value="TSD10012.1"/>
    <property type="molecule type" value="Genomic_DNA"/>
</dbReference>
<keyword evidence="4" id="KW-0862">Zinc</keyword>
<comment type="caution">
    <text evidence="7">The sequence shown here is derived from an EMBL/GenBank/DDBJ whole genome shotgun (WGS) entry which is preliminary data.</text>
</comment>
<evidence type="ECO:0000256" key="1">
    <source>
        <dbReference type="ARBA" id="ARBA00001947"/>
    </source>
</evidence>
<dbReference type="PANTHER" id="PTHR43808">
    <property type="entry name" value="ACETYLORNITHINE DEACETYLASE"/>
    <property type="match status" value="1"/>
</dbReference>
<organism evidence="7 8">
    <name type="scientific">Haloglomus irregulare</name>
    <dbReference type="NCBI Taxonomy" id="2234134"/>
    <lineage>
        <taxon>Archaea</taxon>
        <taxon>Methanobacteriati</taxon>
        <taxon>Methanobacteriota</taxon>
        <taxon>Stenosarchaea group</taxon>
        <taxon>Halobacteria</taxon>
        <taxon>Halobacteriales</taxon>
        <taxon>Natronomonadaceae</taxon>
        <taxon>Haloglomus</taxon>
    </lineage>
</organism>
<feature type="compositionally biased region" description="Basic and acidic residues" evidence="5">
    <location>
        <begin position="314"/>
        <end position="340"/>
    </location>
</feature>
<dbReference type="Gene3D" id="3.30.70.360">
    <property type="match status" value="1"/>
</dbReference>
<dbReference type="InterPro" id="IPR011650">
    <property type="entry name" value="Peptidase_M20_dimer"/>
</dbReference>
<name>A0A554MY00_9EURY</name>
<keyword evidence="2" id="KW-0479">Metal-binding</keyword>
<evidence type="ECO:0000256" key="2">
    <source>
        <dbReference type="ARBA" id="ARBA00022723"/>
    </source>
</evidence>